<evidence type="ECO:0000256" key="5">
    <source>
        <dbReference type="ARBA" id="ARBA00023004"/>
    </source>
</evidence>
<dbReference type="GO" id="GO:0004497">
    <property type="term" value="F:monooxygenase activity"/>
    <property type="evidence" value="ECO:0007669"/>
    <property type="project" value="UniProtKB-KW"/>
</dbReference>
<reference evidence="8 9" key="1">
    <citation type="submission" date="2019-02" db="EMBL/GenBank/DDBJ databases">
        <title>Genomic Encyclopedia of Type Strains, Phase IV (KMG-IV): sequencing the most valuable type-strain genomes for metagenomic binning, comparative biology and taxonomic classification.</title>
        <authorList>
            <person name="Goeker M."/>
        </authorList>
    </citation>
    <scope>NUCLEOTIDE SEQUENCE [LARGE SCALE GENOMIC DNA]</scope>
    <source>
        <strain evidence="8 9">DSM 101727</strain>
    </source>
</reference>
<gene>
    <name evidence="8" type="ORF">EV193_107181</name>
</gene>
<evidence type="ECO:0000256" key="3">
    <source>
        <dbReference type="ARBA" id="ARBA00022723"/>
    </source>
</evidence>
<accession>A0A4Q7KKT5</accession>
<evidence type="ECO:0000256" key="2">
    <source>
        <dbReference type="ARBA" id="ARBA00022617"/>
    </source>
</evidence>
<organism evidence="8 9">
    <name type="scientific">Herbihabitans rhizosphaerae</name>
    <dbReference type="NCBI Taxonomy" id="1872711"/>
    <lineage>
        <taxon>Bacteria</taxon>
        <taxon>Bacillati</taxon>
        <taxon>Actinomycetota</taxon>
        <taxon>Actinomycetes</taxon>
        <taxon>Pseudonocardiales</taxon>
        <taxon>Pseudonocardiaceae</taxon>
        <taxon>Herbihabitans</taxon>
    </lineage>
</organism>
<evidence type="ECO:0000313" key="9">
    <source>
        <dbReference type="Proteomes" id="UP000294257"/>
    </source>
</evidence>
<proteinExistence type="inferred from homology"/>
<evidence type="ECO:0000256" key="1">
    <source>
        <dbReference type="ARBA" id="ARBA00010617"/>
    </source>
</evidence>
<dbReference type="SUPFAM" id="SSF48264">
    <property type="entry name" value="Cytochrome P450"/>
    <property type="match status" value="1"/>
</dbReference>
<dbReference type="PANTHER" id="PTHR46696:SF1">
    <property type="entry name" value="CYTOCHROME P450 YJIB-RELATED"/>
    <property type="match status" value="1"/>
</dbReference>
<comment type="similarity">
    <text evidence="1 7">Belongs to the cytochrome P450 family.</text>
</comment>
<dbReference type="InterPro" id="IPR017972">
    <property type="entry name" value="Cyt_P450_CS"/>
</dbReference>
<dbReference type="GO" id="GO:0016705">
    <property type="term" value="F:oxidoreductase activity, acting on paired donors, with incorporation or reduction of molecular oxygen"/>
    <property type="evidence" value="ECO:0007669"/>
    <property type="project" value="InterPro"/>
</dbReference>
<sequence length="389" mass="43741">MTATATITFEEFHQWLHRQRAQAPVLIDEENRTVQIFNYDLAHHVLTEFHDFSSDLDDLLPIPKEMEKFGEGNFLRMDPPDHKRLRGLVSKAFTPKVITGLEPRIAEVTSELLDGVDAEFDLVDSLAYPLPVIVIAELLGIPASDRPLFRRWADALLSQQNTEKIKLDDSLFEKTLPVVREMSDYLCAHIVRRRANPGDDLISLLTQAEADGERLTDDQIAGFSAVLLIAGHITTTALLGNSVMIMDENPGLWSELAADRSLIPQAVEEFLRVRSPFPRLGRRTREELELGGVTIPANYLMMPWLAAANRDPARFADPDRVDIHRPDNKHLAFGKGIHFCIGAPLARLEARVALNQLLDRYTELRVSGEPEVFSPYAMASAKHMRVRAA</sequence>
<dbReference type="EMBL" id="SGWQ01000007">
    <property type="protein sequence ID" value="RZS36500.1"/>
    <property type="molecule type" value="Genomic_DNA"/>
</dbReference>
<dbReference type="CDD" id="cd11032">
    <property type="entry name" value="P450_EryK-like"/>
    <property type="match status" value="1"/>
</dbReference>
<dbReference type="InterPro" id="IPR001128">
    <property type="entry name" value="Cyt_P450"/>
</dbReference>
<dbReference type="InterPro" id="IPR036396">
    <property type="entry name" value="Cyt_P450_sf"/>
</dbReference>
<dbReference type="Pfam" id="PF00067">
    <property type="entry name" value="p450"/>
    <property type="match status" value="1"/>
</dbReference>
<dbReference type="Proteomes" id="UP000294257">
    <property type="component" value="Unassembled WGS sequence"/>
</dbReference>
<dbReference type="PROSITE" id="PS00086">
    <property type="entry name" value="CYTOCHROME_P450"/>
    <property type="match status" value="1"/>
</dbReference>
<dbReference type="GO" id="GO:0020037">
    <property type="term" value="F:heme binding"/>
    <property type="evidence" value="ECO:0007669"/>
    <property type="project" value="InterPro"/>
</dbReference>
<dbReference type="GO" id="GO:0005506">
    <property type="term" value="F:iron ion binding"/>
    <property type="evidence" value="ECO:0007669"/>
    <property type="project" value="InterPro"/>
</dbReference>
<keyword evidence="4 7" id="KW-0560">Oxidoreductase</keyword>
<dbReference type="AlphaFoldDB" id="A0A4Q7KKT5"/>
<dbReference type="OrthoDB" id="4133219at2"/>
<keyword evidence="9" id="KW-1185">Reference proteome</keyword>
<dbReference type="InterPro" id="IPR002397">
    <property type="entry name" value="Cyt_P450_B"/>
</dbReference>
<keyword evidence="3 7" id="KW-0479">Metal-binding</keyword>
<comment type="caution">
    <text evidence="8">The sequence shown here is derived from an EMBL/GenBank/DDBJ whole genome shotgun (WGS) entry which is preliminary data.</text>
</comment>
<dbReference type="FunFam" id="1.10.630.10:FF:000018">
    <property type="entry name" value="Cytochrome P450 monooxygenase"/>
    <property type="match status" value="1"/>
</dbReference>
<dbReference type="PRINTS" id="PR00359">
    <property type="entry name" value="BP450"/>
</dbReference>
<keyword evidence="5 7" id="KW-0408">Iron</keyword>
<dbReference type="PANTHER" id="PTHR46696">
    <property type="entry name" value="P450, PUTATIVE (EUROFUNG)-RELATED"/>
    <property type="match status" value="1"/>
</dbReference>
<dbReference type="Gene3D" id="1.10.630.10">
    <property type="entry name" value="Cytochrome P450"/>
    <property type="match status" value="1"/>
</dbReference>
<dbReference type="RefSeq" id="WP_130345986.1">
    <property type="nucleotide sequence ID" value="NZ_SGWQ01000007.1"/>
</dbReference>
<evidence type="ECO:0000256" key="4">
    <source>
        <dbReference type="ARBA" id="ARBA00023002"/>
    </source>
</evidence>
<keyword evidence="6 7" id="KW-0503">Monooxygenase</keyword>
<name>A0A4Q7KKT5_9PSEU</name>
<evidence type="ECO:0000313" key="8">
    <source>
        <dbReference type="EMBL" id="RZS36500.1"/>
    </source>
</evidence>
<protein>
    <submittedName>
        <fullName evidence="8">Cytochrome P450</fullName>
    </submittedName>
</protein>
<evidence type="ECO:0000256" key="7">
    <source>
        <dbReference type="RuleBase" id="RU000461"/>
    </source>
</evidence>
<evidence type="ECO:0000256" key="6">
    <source>
        <dbReference type="ARBA" id="ARBA00023033"/>
    </source>
</evidence>
<keyword evidence="2 7" id="KW-0349">Heme</keyword>